<dbReference type="InterPro" id="IPR001320">
    <property type="entry name" value="Iontro_rcpt_C"/>
</dbReference>
<protein>
    <recommendedName>
        <fullName evidence="5">Solute-binding protein family 3/N-terminal domain-containing protein</fullName>
    </recommendedName>
</protein>
<dbReference type="SMART" id="SM00062">
    <property type="entry name" value="PBPb"/>
    <property type="match status" value="1"/>
</dbReference>
<dbReference type="GO" id="GO:0016020">
    <property type="term" value="C:membrane"/>
    <property type="evidence" value="ECO:0007669"/>
    <property type="project" value="InterPro"/>
</dbReference>
<dbReference type="GO" id="GO:0015276">
    <property type="term" value="F:ligand-gated monoatomic ion channel activity"/>
    <property type="evidence" value="ECO:0007669"/>
    <property type="project" value="InterPro"/>
</dbReference>
<sequence length="254" mass="28355">MRNKKLVLMVIFSLLIVLCTGSISLLAAEKYINGIDADYPPFAYIDEKGNPAGFDVECLNWIAQEMGFEVKHQPTAWDGIVSSLLAKKIDMVYSGMSITEERKTKVDFTIPYWEINQALCVREDSDLNIIAALCGKYTVGSQRGCTAAEWIEEHLVKTGILAKDNLKLYEGFSLAVKDLLNGRIDSAMMDDVMVEDAIRKGQAVKIVGIIKTGEAYGIAVRKEDKELKALLNEGIAKLEKSTKWDELIIKYFSE</sequence>
<evidence type="ECO:0008006" key="5">
    <source>
        <dbReference type="Google" id="ProtNLM"/>
    </source>
</evidence>
<comment type="caution">
    <text evidence="4">The sequence shown here is derived from an EMBL/GenBank/DDBJ whole genome shotgun (WGS) entry which is preliminary data.</text>
</comment>
<reference evidence="4" key="1">
    <citation type="journal article" date="2014" name="Front. Microbiol.">
        <title>High frequency of phylogenetically diverse reductive dehalogenase-homologous genes in deep subseafloor sedimentary metagenomes.</title>
        <authorList>
            <person name="Kawai M."/>
            <person name="Futagami T."/>
            <person name="Toyoda A."/>
            <person name="Takaki Y."/>
            <person name="Nishi S."/>
            <person name="Hori S."/>
            <person name="Arai W."/>
            <person name="Tsubouchi T."/>
            <person name="Morono Y."/>
            <person name="Uchiyama I."/>
            <person name="Ito T."/>
            <person name="Fujiyama A."/>
            <person name="Inagaki F."/>
            <person name="Takami H."/>
        </authorList>
    </citation>
    <scope>NUCLEOTIDE SEQUENCE</scope>
    <source>
        <strain evidence="4">Expedition CK06-06</strain>
    </source>
</reference>
<dbReference type="Pfam" id="PF00497">
    <property type="entry name" value="SBP_bac_3"/>
    <property type="match status" value="1"/>
</dbReference>
<gene>
    <name evidence="4" type="ORF">S01H1_01118</name>
</gene>
<dbReference type="AlphaFoldDB" id="X0SR77"/>
<evidence type="ECO:0000259" key="3">
    <source>
        <dbReference type="SMART" id="SM00079"/>
    </source>
</evidence>
<dbReference type="EMBL" id="BARS01000458">
    <property type="protein sequence ID" value="GAF77641.1"/>
    <property type="molecule type" value="Genomic_DNA"/>
</dbReference>
<dbReference type="Gene3D" id="3.40.190.10">
    <property type="entry name" value="Periplasmic binding protein-like II"/>
    <property type="match status" value="2"/>
</dbReference>
<dbReference type="PANTHER" id="PTHR35936:SF19">
    <property type="entry name" value="AMINO-ACID-BINDING PROTEIN YXEM-RELATED"/>
    <property type="match status" value="1"/>
</dbReference>
<keyword evidence="1" id="KW-0732">Signal</keyword>
<dbReference type="PANTHER" id="PTHR35936">
    <property type="entry name" value="MEMBRANE-BOUND LYTIC MUREIN TRANSGLYCOSYLASE F"/>
    <property type="match status" value="1"/>
</dbReference>
<accession>X0SR77</accession>
<name>X0SR77_9ZZZZ</name>
<evidence type="ECO:0000259" key="2">
    <source>
        <dbReference type="SMART" id="SM00062"/>
    </source>
</evidence>
<proteinExistence type="predicted"/>
<dbReference type="CDD" id="cd13624">
    <property type="entry name" value="PBP2_Arg_Lys_His"/>
    <property type="match status" value="1"/>
</dbReference>
<evidence type="ECO:0000256" key="1">
    <source>
        <dbReference type="ARBA" id="ARBA00022729"/>
    </source>
</evidence>
<dbReference type="InterPro" id="IPR001638">
    <property type="entry name" value="Solute-binding_3/MltF_N"/>
</dbReference>
<feature type="domain" description="Ionotropic glutamate receptor C-terminal" evidence="3">
    <location>
        <begin position="30"/>
        <end position="254"/>
    </location>
</feature>
<organism evidence="4">
    <name type="scientific">marine sediment metagenome</name>
    <dbReference type="NCBI Taxonomy" id="412755"/>
    <lineage>
        <taxon>unclassified sequences</taxon>
        <taxon>metagenomes</taxon>
        <taxon>ecological metagenomes</taxon>
    </lineage>
</organism>
<evidence type="ECO:0000313" key="4">
    <source>
        <dbReference type="EMBL" id="GAF77641.1"/>
    </source>
</evidence>
<dbReference type="SUPFAM" id="SSF53850">
    <property type="entry name" value="Periplasmic binding protein-like II"/>
    <property type="match status" value="1"/>
</dbReference>
<dbReference type="SMART" id="SM00079">
    <property type="entry name" value="PBPe"/>
    <property type="match status" value="1"/>
</dbReference>
<feature type="domain" description="Solute-binding protein family 3/N-terminal" evidence="2">
    <location>
        <begin position="30"/>
        <end position="254"/>
    </location>
</feature>